<evidence type="ECO:0000313" key="3">
    <source>
        <dbReference type="Proteomes" id="UP000241858"/>
    </source>
</evidence>
<accession>A0A2T3HXE5</accession>
<dbReference type="InterPro" id="IPR011010">
    <property type="entry name" value="DNA_brk_join_enz"/>
</dbReference>
<reference evidence="2 3" key="1">
    <citation type="submission" date="2018-03" db="EMBL/GenBank/DDBJ databases">
        <title>Whole genome sequencing of Histamine producing bacteria.</title>
        <authorList>
            <person name="Butler K."/>
        </authorList>
    </citation>
    <scope>NUCLEOTIDE SEQUENCE [LARGE SCALE GENOMIC DNA]</scope>
    <source>
        <strain evidence="2 3">DSM 23343</strain>
    </source>
</reference>
<dbReference type="InterPro" id="IPR013762">
    <property type="entry name" value="Integrase-like_cat_sf"/>
</dbReference>
<dbReference type="OrthoDB" id="5901668at2"/>
<proteinExistence type="predicted"/>
<dbReference type="GO" id="GO:0003677">
    <property type="term" value="F:DNA binding"/>
    <property type="evidence" value="ECO:0007669"/>
    <property type="project" value="InterPro"/>
</dbReference>
<dbReference type="GO" id="GO:0015074">
    <property type="term" value="P:DNA integration"/>
    <property type="evidence" value="ECO:0007669"/>
    <property type="project" value="InterPro"/>
</dbReference>
<dbReference type="EMBL" id="PYLY01000019">
    <property type="protein sequence ID" value="PSU04092.1"/>
    <property type="molecule type" value="Genomic_DNA"/>
</dbReference>
<evidence type="ECO:0000313" key="2">
    <source>
        <dbReference type="EMBL" id="PSU04092.1"/>
    </source>
</evidence>
<evidence type="ECO:0008006" key="4">
    <source>
        <dbReference type="Google" id="ProtNLM"/>
    </source>
</evidence>
<protein>
    <recommendedName>
        <fullName evidence="4">Tyr recombinase domain-containing protein</fullName>
    </recommendedName>
</protein>
<name>A0A2T3HXE5_9GAMM</name>
<keyword evidence="1" id="KW-0233">DNA recombination</keyword>
<dbReference type="RefSeq" id="WP_060997330.1">
    <property type="nucleotide sequence ID" value="NZ_LNQZ01000005.1"/>
</dbReference>
<dbReference type="AlphaFoldDB" id="A0A2T3HXE5"/>
<sequence length="540" mass="62725">MSFLSAIKKTNRYKNSGGVYPSALNITHTLIAIIFSINKKAPSPKIANKLMLMFFYLWFTDQLKNIRRISDIPNVMKVSGAKAAAPHTFRISRSSSMSWAEYSLTYQHNNKTYLWQPVPDYINHFFTRQLQDKMSYETALLNSKEKALLFTILQKPWLAPAPIKKRTKSRKPQFYRYFSAFIALDPQVFVIAKYIFIGESALHHKNAHRYQMANSDHIRYSIFMSQSRALKRLSKILNDQAYILYFDVSGEKQPLFQQQDFGFISKENHQPIIKSLIKEMHGNRWQHKELAPITIGSKRSLPINDIRLFFKSIGSDIDNMAQQPNITTKQLKALYTLLTYQVAAEFLILTGCRPTHSISVELNRCFNLSSVLISDKGKFRTLFICEHLRERITHYQTIQHILLNRLGITTTPSALWFIIDENNQATALNAKLMNQFIQQYWSNNAITPKSEIVSYRFRHTFAQTAHNHQEPQLTSQQIDKLMGHSNLGEHYGNDQLLPVHKQTLLRFLHQLPEIFGLTNYRQSYSLFECMLKGVKTNDTL</sequence>
<dbReference type="Proteomes" id="UP000241858">
    <property type="component" value="Unassembled WGS sequence"/>
</dbReference>
<dbReference type="SUPFAM" id="SSF56349">
    <property type="entry name" value="DNA breaking-rejoining enzymes"/>
    <property type="match status" value="1"/>
</dbReference>
<dbReference type="GO" id="GO:0006310">
    <property type="term" value="P:DNA recombination"/>
    <property type="evidence" value="ECO:0007669"/>
    <property type="project" value="UniProtKB-KW"/>
</dbReference>
<evidence type="ECO:0000256" key="1">
    <source>
        <dbReference type="ARBA" id="ARBA00023172"/>
    </source>
</evidence>
<gene>
    <name evidence="2" type="ORF">C0W81_10570</name>
</gene>
<organism evidence="2 3">
    <name type="scientific">Photobacterium aquimaris</name>
    <dbReference type="NCBI Taxonomy" id="512643"/>
    <lineage>
        <taxon>Bacteria</taxon>
        <taxon>Pseudomonadati</taxon>
        <taxon>Pseudomonadota</taxon>
        <taxon>Gammaproteobacteria</taxon>
        <taxon>Vibrionales</taxon>
        <taxon>Vibrionaceae</taxon>
        <taxon>Photobacterium</taxon>
    </lineage>
</organism>
<comment type="caution">
    <text evidence="2">The sequence shown here is derived from an EMBL/GenBank/DDBJ whole genome shotgun (WGS) entry which is preliminary data.</text>
</comment>
<dbReference type="Gene3D" id="1.10.443.10">
    <property type="entry name" value="Intergrase catalytic core"/>
    <property type="match status" value="1"/>
</dbReference>